<evidence type="ECO:0000313" key="2">
    <source>
        <dbReference type="Proteomes" id="UP000789525"/>
    </source>
</evidence>
<dbReference type="Proteomes" id="UP000789525">
    <property type="component" value="Unassembled WGS sequence"/>
</dbReference>
<feature type="non-terminal residue" evidence="1">
    <location>
        <position position="214"/>
    </location>
</feature>
<keyword evidence="2" id="KW-1185">Reference proteome</keyword>
<comment type="caution">
    <text evidence="1">The sequence shown here is derived from an EMBL/GenBank/DDBJ whole genome shotgun (WGS) entry which is preliminary data.</text>
</comment>
<reference evidence="1" key="1">
    <citation type="submission" date="2021-06" db="EMBL/GenBank/DDBJ databases">
        <authorList>
            <person name="Kallberg Y."/>
            <person name="Tangrot J."/>
            <person name="Rosling A."/>
        </authorList>
    </citation>
    <scope>NUCLEOTIDE SEQUENCE</scope>
    <source>
        <strain evidence="1">CL356</strain>
    </source>
</reference>
<name>A0ACA9R343_9GLOM</name>
<feature type="non-terminal residue" evidence="1">
    <location>
        <position position="1"/>
    </location>
</feature>
<sequence length="214" mass="23102">QRVLLFYRDAARHATLILNACVNVVELEASGDFLRRIGVSHDHLEPSDPGVGGDGDASDVPPGTGGSAGPNTPIFSTQGLEEALMRPTHLTLVPPTLNVHFRLPILSNITHLHYSATLPRNLNYQGTLLGLTHVAFDYPLGVASTKAETLVQLCRAALEWGVPSALADQDATTADEDEDELVSPATITPKLIMVVVRVLLRPRMMNSDRAAEVW</sequence>
<accession>A0ACA9R343</accession>
<proteinExistence type="predicted"/>
<dbReference type="EMBL" id="CAJVPT010067204">
    <property type="protein sequence ID" value="CAG8774591.1"/>
    <property type="molecule type" value="Genomic_DNA"/>
</dbReference>
<gene>
    <name evidence="1" type="ORF">ACOLOM_LOCUS14013</name>
</gene>
<evidence type="ECO:0000313" key="1">
    <source>
        <dbReference type="EMBL" id="CAG8774591.1"/>
    </source>
</evidence>
<organism evidence="1 2">
    <name type="scientific">Acaulospora colombiana</name>
    <dbReference type="NCBI Taxonomy" id="27376"/>
    <lineage>
        <taxon>Eukaryota</taxon>
        <taxon>Fungi</taxon>
        <taxon>Fungi incertae sedis</taxon>
        <taxon>Mucoromycota</taxon>
        <taxon>Glomeromycotina</taxon>
        <taxon>Glomeromycetes</taxon>
        <taxon>Diversisporales</taxon>
        <taxon>Acaulosporaceae</taxon>
        <taxon>Acaulospora</taxon>
    </lineage>
</organism>
<protein>
    <submittedName>
        <fullName evidence="1">3565_t:CDS:1</fullName>
    </submittedName>
</protein>